<feature type="binding site" evidence="3">
    <location>
        <position position="76"/>
    </location>
    <ligand>
        <name>a divalent metal cation</name>
        <dbReference type="ChEBI" id="CHEBI:60240"/>
        <label>1</label>
    </ligand>
</feature>
<dbReference type="FunFam" id="3.40.1390.30:FF:000001">
    <property type="entry name" value="GTP cyclohydrolase 1 type 2"/>
    <property type="match status" value="1"/>
</dbReference>
<dbReference type="GO" id="GO:0046872">
    <property type="term" value="F:metal ion binding"/>
    <property type="evidence" value="ECO:0007669"/>
    <property type="project" value="UniProtKB-KW"/>
</dbReference>
<dbReference type="Proteomes" id="UP000296733">
    <property type="component" value="Chromosome"/>
</dbReference>
<evidence type="ECO:0000313" key="5">
    <source>
        <dbReference type="EMBL" id="QCC46786.1"/>
    </source>
</evidence>
<feature type="binding site" evidence="3">
    <location>
        <position position="238"/>
    </location>
    <ligand>
        <name>a divalent metal cation</name>
        <dbReference type="ChEBI" id="CHEBI:60240"/>
        <label>1</label>
    </ligand>
</feature>
<gene>
    <name evidence="5" type="ORF">DV707_03385</name>
    <name evidence="6" type="ORF">SAMN04488133_0881</name>
</gene>
<name>A0A1H5VA24_9EURY</name>
<dbReference type="EMBL" id="CP031311">
    <property type="protein sequence ID" value="QCC46786.1"/>
    <property type="molecule type" value="Genomic_DNA"/>
</dbReference>
<protein>
    <submittedName>
        <fullName evidence="6">Dinuclear metal center protein, YbgI/SA1388 family</fullName>
    </submittedName>
    <submittedName>
        <fullName evidence="5">Nif3-like dinuclear metal center hexameric protein</fullName>
    </submittedName>
</protein>
<comment type="similarity">
    <text evidence="1">Belongs to the GTP cyclohydrolase I type 2/NIF3 family.</text>
</comment>
<dbReference type="PANTHER" id="PTHR13799">
    <property type="entry name" value="NGG1 INTERACTING FACTOR 3"/>
    <property type="match status" value="1"/>
</dbReference>
<dbReference type="KEGG" id="hlm:DV707_03385"/>
<feature type="binding site" evidence="3">
    <location>
        <position position="112"/>
    </location>
    <ligand>
        <name>a divalent metal cation</name>
        <dbReference type="ChEBI" id="CHEBI:60240"/>
        <label>1</label>
    </ligand>
</feature>
<dbReference type="Pfam" id="PF01784">
    <property type="entry name" value="DUF34_NIF3"/>
    <property type="match status" value="1"/>
</dbReference>
<dbReference type="Proteomes" id="UP000236740">
    <property type="component" value="Unassembled WGS sequence"/>
</dbReference>
<accession>A0A1H5VA24</accession>
<dbReference type="PANTHER" id="PTHR13799:SF14">
    <property type="entry name" value="GTP CYCLOHYDROLASE 1 TYPE 2 HOMOLOG"/>
    <property type="match status" value="1"/>
</dbReference>
<evidence type="ECO:0000313" key="6">
    <source>
        <dbReference type="EMBL" id="SEF83621.1"/>
    </source>
</evidence>
<dbReference type="AlphaFoldDB" id="A0A1H5VA24"/>
<evidence type="ECO:0000256" key="1">
    <source>
        <dbReference type="ARBA" id="ARBA00006964"/>
    </source>
</evidence>
<evidence type="ECO:0000256" key="3">
    <source>
        <dbReference type="PIRSR" id="PIRSR602678-1"/>
    </source>
</evidence>
<evidence type="ECO:0000256" key="2">
    <source>
        <dbReference type="ARBA" id="ARBA00022723"/>
    </source>
</evidence>
<dbReference type="RefSeq" id="WP_103990615.1">
    <property type="nucleotide sequence ID" value="NZ_CP031311.1"/>
</dbReference>
<keyword evidence="2 3" id="KW-0479">Metal-binding</keyword>
<dbReference type="NCBIfam" id="TIGR00486">
    <property type="entry name" value="YbgI_SA1388"/>
    <property type="match status" value="1"/>
</dbReference>
<sequence>MELSTLTDRLDERLDTDAYADVDASANGLQVGPGDPARTGRDSSPAVDHVAFAVDAAAATIEDAAAAGADVLVTHHGLVWGGLDRVTGREYENVAALVENDLALYVSHLPLDGHGELGNAAGLADFLGLDVDSREPFGTLGPVTIGQRGRASDAYDVAELRERLAGLDTGGREPRVLDFGPEEIRDVAIVTGSGVDWLGEAADAGVDALVTGEGKQQVYHEAREAGVNVFLAGHYATETFGVGALSDLVSEWGIETTVLDHPTGL</sequence>
<feature type="binding site" evidence="3">
    <location>
        <position position="234"/>
    </location>
    <ligand>
        <name>a divalent metal cation</name>
        <dbReference type="ChEBI" id="CHEBI:60240"/>
        <label>1</label>
    </ligand>
</feature>
<dbReference type="EMBL" id="FNVN01000001">
    <property type="protein sequence ID" value="SEF83621.1"/>
    <property type="molecule type" value="Genomic_DNA"/>
</dbReference>
<evidence type="ECO:0000256" key="4">
    <source>
        <dbReference type="SAM" id="MobiDB-lite"/>
    </source>
</evidence>
<evidence type="ECO:0000313" key="8">
    <source>
        <dbReference type="Proteomes" id="UP000296733"/>
    </source>
</evidence>
<feature type="binding site" evidence="3">
    <location>
        <position position="75"/>
    </location>
    <ligand>
        <name>a divalent metal cation</name>
        <dbReference type="ChEBI" id="CHEBI:60240"/>
        <label>1</label>
    </ligand>
</feature>
<organism evidence="6 7">
    <name type="scientific">Halobellus limi</name>
    <dbReference type="NCBI Taxonomy" id="699433"/>
    <lineage>
        <taxon>Archaea</taxon>
        <taxon>Methanobacteriati</taxon>
        <taxon>Methanobacteriota</taxon>
        <taxon>Stenosarchaea group</taxon>
        <taxon>Halobacteria</taxon>
        <taxon>Halobacteriales</taxon>
        <taxon>Haloferacaceae</taxon>
        <taxon>Halobellus</taxon>
    </lineage>
</organism>
<dbReference type="InterPro" id="IPR036069">
    <property type="entry name" value="DUF34/NIF3_sf"/>
</dbReference>
<dbReference type="GeneID" id="39857099"/>
<reference evidence="6 7" key="1">
    <citation type="submission" date="2016-10" db="EMBL/GenBank/DDBJ databases">
        <authorList>
            <person name="de Groot N.N."/>
        </authorList>
    </citation>
    <scope>NUCLEOTIDE SEQUENCE [LARGE SCALE GENOMIC DNA]</scope>
    <source>
        <strain evidence="6 7">CGMCC 1.10331</strain>
    </source>
</reference>
<dbReference type="Gene3D" id="3.40.1390.30">
    <property type="entry name" value="NIF3 (NGG1p interacting factor 3)-like"/>
    <property type="match status" value="2"/>
</dbReference>
<keyword evidence="7" id="KW-1185">Reference proteome</keyword>
<proteinExistence type="inferred from homology"/>
<reference evidence="5 8" key="2">
    <citation type="journal article" date="2019" name="Nat. Commun.">
        <title>A new type of DNA phosphorothioation-based antiviral system in archaea.</title>
        <authorList>
            <person name="Xiong L."/>
            <person name="Liu S."/>
            <person name="Chen S."/>
            <person name="Xiao Y."/>
            <person name="Zhu B."/>
            <person name="Gao Y."/>
            <person name="Zhang Y."/>
            <person name="Chen B."/>
            <person name="Luo J."/>
            <person name="Deng Z."/>
            <person name="Chen X."/>
            <person name="Wang L."/>
            <person name="Chen S."/>
        </authorList>
    </citation>
    <scope>NUCLEOTIDE SEQUENCE [LARGE SCALE GENOMIC DNA]</scope>
    <source>
        <strain evidence="5 8">CGMCC 1.10331</strain>
    </source>
</reference>
<dbReference type="SUPFAM" id="SSF102705">
    <property type="entry name" value="NIF3 (NGG1p interacting factor 3)-like"/>
    <property type="match status" value="1"/>
</dbReference>
<feature type="region of interest" description="Disordered" evidence="4">
    <location>
        <begin position="25"/>
        <end position="44"/>
    </location>
</feature>
<dbReference type="GO" id="GO:0005737">
    <property type="term" value="C:cytoplasm"/>
    <property type="evidence" value="ECO:0007669"/>
    <property type="project" value="TreeGrafter"/>
</dbReference>
<evidence type="ECO:0000313" key="7">
    <source>
        <dbReference type="Proteomes" id="UP000236740"/>
    </source>
</evidence>
<dbReference type="OrthoDB" id="85198at2157"/>
<dbReference type="InterPro" id="IPR002678">
    <property type="entry name" value="DUF34/NIF3"/>
</dbReference>